<evidence type="ECO:0000256" key="12">
    <source>
        <dbReference type="HAMAP-Rule" id="MF_00974"/>
    </source>
</evidence>
<evidence type="ECO:0000256" key="9">
    <source>
        <dbReference type="ARBA" id="ARBA00022842"/>
    </source>
</evidence>
<dbReference type="InterPro" id="IPR036977">
    <property type="entry name" value="DNA_primase_Znf_CHC2"/>
</dbReference>
<evidence type="ECO:0000256" key="2">
    <source>
        <dbReference type="ARBA" id="ARBA00022515"/>
    </source>
</evidence>
<evidence type="ECO:0000256" key="10">
    <source>
        <dbReference type="ARBA" id="ARBA00023125"/>
    </source>
</evidence>
<keyword evidence="1 12" id="KW-0240">DNA-directed RNA polymerase</keyword>
<comment type="similarity">
    <text evidence="12 13">Belongs to the DnaG primase family.</text>
</comment>
<dbReference type="Proteomes" id="UP000000447">
    <property type="component" value="Chromosome"/>
</dbReference>
<name>B9KY77_THERP</name>
<dbReference type="Pfam" id="PF01807">
    <property type="entry name" value="Zn_ribbon_DnaG"/>
    <property type="match status" value="1"/>
</dbReference>
<gene>
    <name evidence="12" type="primary">dnaG</name>
    <name evidence="16" type="ordered locus">trd_0421</name>
</gene>
<dbReference type="InterPro" id="IPR034151">
    <property type="entry name" value="TOPRIM_DnaG_bac"/>
</dbReference>
<keyword evidence="6 12" id="KW-0479">Metal-binding</keyword>
<comment type="cofactor">
    <cofactor evidence="12 13 14">
        <name>Zn(2+)</name>
        <dbReference type="ChEBI" id="CHEBI:29105"/>
    </cofactor>
    <text evidence="12 13 14">Binds 1 zinc ion per monomer.</text>
</comment>
<dbReference type="PIRSF" id="PIRSF002811">
    <property type="entry name" value="DnaG"/>
    <property type="match status" value="1"/>
</dbReference>
<evidence type="ECO:0000256" key="11">
    <source>
        <dbReference type="ARBA" id="ARBA00023163"/>
    </source>
</evidence>
<evidence type="ECO:0000256" key="5">
    <source>
        <dbReference type="ARBA" id="ARBA00022705"/>
    </source>
</evidence>
<evidence type="ECO:0000259" key="15">
    <source>
        <dbReference type="PROSITE" id="PS50880"/>
    </source>
</evidence>
<dbReference type="InterPro" id="IPR037068">
    <property type="entry name" value="DNA_primase_core_N_sf"/>
</dbReference>
<evidence type="ECO:0000256" key="1">
    <source>
        <dbReference type="ARBA" id="ARBA00022478"/>
    </source>
</evidence>
<keyword evidence="2 12" id="KW-0639">Primosome</keyword>
<organism evidence="16 17">
    <name type="scientific">Thermomicrobium roseum (strain ATCC 27502 / DSM 5159 / P-2)</name>
    <dbReference type="NCBI Taxonomy" id="309801"/>
    <lineage>
        <taxon>Bacteria</taxon>
        <taxon>Pseudomonadati</taxon>
        <taxon>Thermomicrobiota</taxon>
        <taxon>Thermomicrobia</taxon>
        <taxon>Thermomicrobiales</taxon>
        <taxon>Thermomicrobiaceae</taxon>
        <taxon>Thermomicrobium</taxon>
    </lineage>
</organism>
<keyword evidence="4 12" id="KW-0548">Nucleotidyltransferase</keyword>
<dbReference type="Pfam" id="PF10410">
    <property type="entry name" value="DnaB_bind"/>
    <property type="match status" value="1"/>
</dbReference>
<dbReference type="Gene3D" id="3.90.980.10">
    <property type="entry name" value="DNA primase, catalytic core, N-terminal domain"/>
    <property type="match status" value="1"/>
</dbReference>
<dbReference type="InterPro" id="IPR016136">
    <property type="entry name" value="DNA_helicase_N/primase_C"/>
</dbReference>
<evidence type="ECO:0000313" key="16">
    <source>
        <dbReference type="EMBL" id="ACM05656.1"/>
    </source>
</evidence>
<dbReference type="Pfam" id="PF13155">
    <property type="entry name" value="Toprim_2"/>
    <property type="match status" value="1"/>
</dbReference>
<dbReference type="SMART" id="SM00400">
    <property type="entry name" value="ZnF_CHCC"/>
    <property type="match status" value="1"/>
</dbReference>
<dbReference type="EMBL" id="CP001275">
    <property type="protein sequence ID" value="ACM05656.1"/>
    <property type="molecule type" value="Genomic_DNA"/>
</dbReference>
<dbReference type="STRING" id="309801.trd_0421"/>
<dbReference type="FunFam" id="3.90.580.10:FF:000001">
    <property type="entry name" value="DNA primase"/>
    <property type="match status" value="1"/>
</dbReference>
<feature type="domain" description="Toprim" evidence="15">
    <location>
        <begin position="254"/>
        <end position="338"/>
    </location>
</feature>
<dbReference type="PANTHER" id="PTHR30313">
    <property type="entry name" value="DNA PRIMASE"/>
    <property type="match status" value="1"/>
</dbReference>
<keyword evidence="10 12" id="KW-0238">DNA-binding</keyword>
<comment type="subunit">
    <text evidence="12">Monomer. Interacts with DnaB.</text>
</comment>
<dbReference type="GO" id="GO:0003899">
    <property type="term" value="F:DNA-directed RNA polymerase activity"/>
    <property type="evidence" value="ECO:0007669"/>
    <property type="project" value="UniProtKB-UniRule"/>
</dbReference>
<evidence type="ECO:0000313" key="17">
    <source>
        <dbReference type="Proteomes" id="UP000000447"/>
    </source>
</evidence>
<dbReference type="GO" id="GO:0003677">
    <property type="term" value="F:DNA binding"/>
    <property type="evidence" value="ECO:0007669"/>
    <property type="project" value="UniProtKB-KW"/>
</dbReference>
<comment type="catalytic activity">
    <reaction evidence="12">
        <text>ssDNA + n NTP = ssDNA/pppN(pN)n-1 hybrid + (n-1) diphosphate.</text>
        <dbReference type="EC" id="2.7.7.101"/>
    </reaction>
</comment>
<dbReference type="KEGG" id="tro:trd_0421"/>
<dbReference type="HOGENOM" id="CLU_013501_3_1_0"/>
<dbReference type="GO" id="GO:0000428">
    <property type="term" value="C:DNA-directed RNA polymerase complex"/>
    <property type="evidence" value="ECO:0007669"/>
    <property type="project" value="UniProtKB-KW"/>
</dbReference>
<keyword evidence="7 12" id="KW-0863">Zinc-finger</keyword>
<feature type="zinc finger region" description="CHC2-type" evidence="12 14">
    <location>
        <begin position="36"/>
        <end position="60"/>
    </location>
</feature>
<evidence type="ECO:0000256" key="7">
    <source>
        <dbReference type="ARBA" id="ARBA00022771"/>
    </source>
</evidence>
<keyword evidence="3 12" id="KW-0808">Transferase</keyword>
<evidence type="ECO:0000256" key="6">
    <source>
        <dbReference type="ARBA" id="ARBA00022723"/>
    </source>
</evidence>
<evidence type="ECO:0000256" key="8">
    <source>
        <dbReference type="ARBA" id="ARBA00022833"/>
    </source>
</evidence>
<evidence type="ECO:0000256" key="13">
    <source>
        <dbReference type="PIRNR" id="PIRNR002811"/>
    </source>
</evidence>
<dbReference type="SUPFAM" id="SSF57783">
    <property type="entry name" value="Zinc beta-ribbon"/>
    <property type="match status" value="1"/>
</dbReference>
<dbReference type="GO" id="GO:1990077">
    <property type="term" value="C:primosome complex"/>
    <property type="evidence" value="ECO:0007669"/>
    <property type="project" value="UniProtKB-KW"/>
</dbReference>
<dbReference type="InterPro" id="IPR050219">
    <property type="entry name" value="DnaG_primase"/>
</dbReference>
<comment type="domain">
    <text evidence="12">Contains an N-terminal zinc-binding domain, a central core domain that contains the primase activity, and a C-terminal DnaB-binding domain.</text>
</comment>
<sequence length="616" mass="69695">MGRQDVERVREAIDIVDLIGGYIQLRKAGKNFKALCPFHQEKTPSFYVFPETQSFYCFGCGASGDAISFLMRIEQLDFRDALERLAERAGITLSPPRPEERAEDEQRRRLAELNRLAAAWFAHVLWGTSFGEAARSYLERRGIDRPTAERFGLGYAPDAPSALARYLSQHGAGPEELVTAGLVVRRDDGSLVDRFRNRLIFPIRDRHGTILGFGGRTLGEAQPKYLNSPQTPLFDKGSVLYAIDLAEESIRQQRTAIVVEGYLDAITAHQFGYSNTVASLGTALTERQGRHLRRLAERILLALDADVAGRQATLRGLELLRHALAEGERAVVDPRQLIRFERTLDVELAVVVLPEGLDPDDLIRQDRTRWDEALAHAVPLVDYYLDVLLGEQPPANPRAATALLQRIAPLLLELGDLVQVDLYTRSVAARLRLPEETVRRLLASLRRQPTREPSPKTTAAAILRPLSTEQQFVGLLLRYPEAAAHLVGEIDLESITDARYRELVSLLLAGQPLDDAALAEDLRDDIGQLRQRFATQPDLPVPLARQAIREAFRRLRRERHDERLRSLLSEVRDAEERGDRDELRRALELIEALKQRFPEFYPERSPYFRDTRDPVN</sequence>
<dbReference type="RefSeq" id="WP_012641827.1">
    <property type="nucleotide sequence ID" value="NC_011959.1"/>
</dbReference>
<dbReference type="AlphaFoldDB" id="B9KY77"/>
<dbReference type="Gene3D" id="1.10.860.10">
    <property type="entry name" value="DNAb Helicase, Chain A"/>
    <property type="match status" value="1"/>
</dbReference>
<dbReference type="GO" id="GO:0008270">
    <property type="term" value="F:zinc ion binding"/>
    <property type="evidence" value="ECO:0007669"/>
    <property type="project" value="UniProtKB-UniRule"/>
</dbReference>
<protein>
    <recommendedName>
        <fullName evidence="12 13">DNA primase</fullName>
        <ecNumber evidence="12">2.7.7.101</ecNumber>
    </recommendedName>
</protein>
<dbReference type="InterPro" id="IPR030846">
    <property type="entry name" value="DnaG_bac"/>
</dbReference>
<dbReference type="PANTHER" id="PTHR30313:SF2">
    <property type="entry name" value="DNA PRIMASE"/>
    <property type="match status" value="1"/>
</dbReference>
<keyword evidence="5 12" id="KW-0235">DNA replication</keyword>
<keyword evidence="17" id="KW-1185">Reference proteome</keyword>
<dbReference type="GO" id="GO:0006269">
    <property type="term" value="P:DNA replication, synthesis of primer"/>
    <property type="evidence" value="ECO:0007669"/>
    <property type="project" value="UniProtKB-UniRule"/>
</dbReference>
<dbReference type="OrthoDB" id="9803773at2"/>
<dbReference type="InterPro" id="IPR006171">
    <property type="entry name" value="TOPRIM_dom"/>
</dbReference>
<dbReference type="InterPro" id="IPR013264">
    <property type="entry name" value="DNAG_N"/>
</dbReference>
<dbReference type="InterPro" id="IPR006295">
    <property type="entry name" value="DNA_primase_DnaG"/>
</dbReference>
<evidence type="ECO:0000256" key="14">
    <source>
        <dbReference type="PIRSR" id="PIRSR002811-1"/>
    </source>
</evidence>
<dbReference type="Gene3D" id="3.40.1360.10">
    <property type="match status" value="1"/>
</dbReference>
<accession>B9KY77</accession>
<proteinExistence type="inferred from homology"/>
<dbReference type="eggNOG" id="COG0358">
    <property type="taxonomic scope" value="Bacteria"/>
</dbReference>
<dbReference type="Gene3D" id="3.90.580.10">
    <property type="entry name" value="Zinc finger, CHC2-type domain"/>
    <property type="match status" value="1"/>
</dbReference>
<keyword evidence="9" id="KW-0460">Magnesium</keyword>
<keyword evidence="11 12" id="KW-0804">Transcription</keyword>
<dbReference type="InterPro" id="IPR002694">
    <property type="entry name" value="Znf_CHC2"/>
</dbReference>
<evidence type="ECO:0000256" key="3">
    <source>
        <dbReference type="ARBA" id="ARBA00022679"/>
    </source>
</evidence>
<dbReference type="Pfam" id="PF08275">
    <property type="entry name" value="DNAG_N"/>
    <property type="match status" value="1"/>
</dbReference>
<dbReference type="NCBIfam" id="TIGR01391">
    <property type="entry name" value="dnaG"/>
    <property type="match status" value="1"/>
</dbReference>
<dbReference type="InterPro" id="IPR019475">
    <property type="entry name" value="DNA_primase_DnaB-bd"/>
</dbReference>
<dbReference type="GO" id="GO:0005737">
    <property type="term" value="C:cytoplasm"/>
    <property type="evidence" value="ECO:0007669"/>
    <property type="project" value="TreeGrafter"/>
</dbReference>
<keyword evidence="8 12" id="KW-0862">Zinc</keyword>
<dbReference type="SMART" id="SM00493">
    <property type="entry name" value="TOPRIM"/>
    <property type="match status" value="1"/>
</dbReference>
<dbReference type="SUPFAM" id="SSF56731">
    <property type="entry name" value="DNA primase core"/>
    <property type="match status" value="1"/>
</dbReference>
<reference evidence="16 17" key="1">
    <citation type="journal article" date="2009" name="PLoS ONE">
        <title>Complete genome sequence of the aerobic CO-oxidizing thermophile Thermomicrobium roseum.</title>
        <authorList>
            <person name="Wu D."/>
            <person name="Raymond J."/>
            <person name="Wu M."/>
            <person name="Chatterji S."/>
            <person name="Ren Q."/>
            <person name="Graham J.E."/>
            <person name="Bryant D.A."/>
            <person name="Robb F."/>
            <person name="Colman A."/>
            <person name="Tallon L.J."/>
            <person name="Badger J.H."/>
            <person name="Madupu R."/>
            <person name="Ward N.L."/>
            <person name="Eisen J.A."/>
        </authorList>
    </citation>
    <scope>NUCLEOTIDE SEQUENCE [LARGE SCALE GENOMIC DNA]</scope>
    <source>
        <strain evidence="17">ATCC 27502 / DSM 5159 / P-2</strain>
    </source>
</reference>
<dbReference type="PROSITE" id="PS50880">
    <property type="entry name" value="TOPRIM"/>
    <property type="match status" value="1"/>
</dbReference>
<comment type="function">
    <text evidence="12 13">RNA polymerase that catalyzes the synthesis of short RNA molecules used as primers for DNA polymerase during DNA replication.</text>
</comment>
<dbReference type="CDD" id="cd03364">
    <property type="entry name" value="TOPRIM_DnaG_primases"/>
    <property type="match status" value="1"/>
</dbReference>
<dbReference type="HAMAP" id="MF_00974">
    <property type="entry name" value="DNA_primase_DnaG"/>
    <property type="match status" value="1"/>
</dbReference>
<dbReference type="EC" id="2.7.7.101" evidence="12"/>
<evidence type="ECO:0000256" key="4">
    <source>
        <dbReference type="ARBA" id="ARBA00022695"/>
    </source>
</evidence>
<dbReference type="FunFam" id="3.90.980.10:FF:000001">
    <property type="entry name" value="DNA primase"/>
    <property type="match status" value="1"/>
</dbReference>